<sequence length="315" mass="35011">MTALPKPVVDAMADRSMRLHHLLWHAARNGWAGMTPAEQQIFRDHGWEPPRPGLTAAGDPEMDNGSGEDFLYMHREMIADVDDILARLGDPQYPRVEGWPAVPAPDDPDYPVPPDFDIPGAPGLTGAIRNAKTDASLDQLRAWEATSTDPAVLRQVTLGQLGAFLEYGIHNRMHLRWSAEMPAYRPNEDPFTIGAQWDDARYNWLADPYSAHVNPAFWKLHGWVDARIDDWMAANDLTGPVPWSFDPPWSGPMEHGEHDHHPVAGPSLRAHALDAETFELVEPQLRAMEATVRDLRRAGVPEPPPLPVVTGLTLG</sequence>
<evidence type="ECO:0000313" key="1">
    <source>
        <dbReference type="EMBL" id="MFC5021757.1"/>
    </source>
</evidence>
<reference evidence="2" key="1">
    <citation type="journal article" date="2019" name="Int. J. Syst. Evol. Microbiol.">
        <title>The Global Catalogue of Microorganisms (GCM) 10K type strain sequencing project: providing services to taxonomists for standard genome sequencing and annotation.</title>
        <authorList>
            <consortium name="The Broad Institute Genomics Platform"/>
            <consortium name="The Broad Institute Genome Sequencing Center for Infectious Disease"/>
            <person name="Wu L."/>
            <person name="Ma J."/>
        </authorList>
    </citation>
    <scope>NUCLEOTIDE SEQUENCE [LARGE SCALE GENOMIC DNA]</scope>
    <source>
        <strain evidence="2">CGMCC 4.1648</strain>
    </source>
</reference>
<accession>A0ABV9XDU4</accession>
<keyword evidence="2" id="KW-1185">Reference proteome</keyword>
<proteinExistence type="predicted"/>
<dbReference type="InterPro" id="IPR008922">
    <property type="entry name" value="Di-copper_centre_dom_sf"/>
</dbReference>
<comment type="caution">
    <text evidence="1">The sequence shown here is derived from an EMBL/GenBank/DDBJ whole genome shotgun (WGS) entry which is preliminary data.</text>
</comment>
<protein>
    <submittedName>
        <fullName evidence="1">Uncharacterized protein</fullName>
    </submittedName>
</protein>
<evidence type="ECO:0000313" key="2">
    <source>
        <dbReference type="Proteomes" id="UP001595829"/>
    </source>
</evidence>
<organism evidence="1 2">
    <name type="scientific">Streptomyces coeruleoprunus</name>
    <dbReference type="NCBI Taxonomy" id="285563"/>
    <lineage>
        <taxon>Bacteria</taxon>
        <taxon>Bacillati</taxon>
        <taxon>Actinomycetota</taxon>
        <taxon>Actinomycetes</taxon>
        <taxon>Kitasatosporales</taxon>
        <taxon>Streptomycetaceae</taxon>
        <taxon>Streptomyces</taxon>
    </lineage>
</organism>
<dbReference type="SUPFAM" id="SSF48056">
    <property type="entry name" value="Di-copper centre-containing domain"/>
    <property type="match status" value="1"/>
</dbReference>
<dbReference type="Proteomes" id="UP001595829">
    <property type="component" value="Unassembled WGS sequence"/>
</dbReference>
<dbReference type="RefSeq" id="WP_345693700.1">
    <property type="nucleotide sequence ID" value="NZ_BAABIT010000001.1"/>
</dbReference>
<name>A0ABV9XDU4_9ACTN</name>
<dbReference type="EMBL" id="JBHSJD010000002">
    <property type="protein sequence ID" value="MFC5021757.1"/>
    <property type="molecule type" value="Genomic_DNA"/>
</dbReference>
<gene>
    <name evidence="1" type="ORF">ACFPM3_06285</name>
</gene>